<proteinExistence type="predicted"/>
<dbReference type="Proteomes" id="UP000482800">
    <property type="component" value="Unassembled WGS sequence"/>
</dbReference>
<evidence type="ECO:0000313" key="1">
    <source>
        <dbReference type="EMBL" id="GFJ79520.1"/>
    </source>
</evidence>
<organism evidence="1 2">
    <name type="scientific">Phytohabitans houttuyneae</name>
    <dbReference type="NCBI Taxonomy" id="1076126"/>
    <lineage>
        <taxon>Bacteria</taxon>
        <taxon>Bacillati</taxon>
        <taxon>Actinomycetota</taxon>
        <taxon>Actinomycetes</taxon>
        <taxon>Micromonosporales</taxon>
        <taxon>Micromonosporaceae</taxon>
    </lineage>
</organism>
<evidence type="ECO:0000313" key="2">
    <source>
        <dbReference type="Proteomes" id="UP000482800"/>
    </source>
</evidence>
<comment type="caution">
    <text evidence="1">The sequence shown here is derived from an EMBL/GenBank/DDBJ whole genome shotgun (WGS) entry which is preliminary data.</text>
</comment>
<sequence length="69" mass="7844">MNDVDDELPPYADRCPKCRIRTVVPPLLVRRNQRGTGVTADYACPRGHTWYTNWAWWTGAPHSTDSEAA</sequence>
<name>A0A6V8K7M2_9ACTN</name>
<protein>
    <submittedName>
        <fullName evidence="1">Uncharacterized protein</fullName>
    </submittedName>
</protein>
<keyword evidence="2" id="KW-1185">Reference proteome</keyword>
<dbReference type="AlphaFoldDB" id="A0A6V8K7M2"/>
<reference evidence="1 2" key="1">
    <citation type="submission" date="2020-03" db="EMBL/GenBank/DDBJ databases">
        <title>Whole genome shotgun sequence of Phytohabitans houttuyneae NBRC 108639.</title>
        <authorList>
            <person name="Komaki H."/>
            <person name="Tamura T."/>
        </authorList>
    </citation>
    <scope>NUCLEOTIDE SEQUENCE [LARGE SCALE GENOMIC DNA]</scope>
    <source>
        <strain evidence="1 2">NBRC 108639</strain>
    </source>
</reference>
<reference evidence="1 2" key="2">
    <citation type="submission" date="2020-03" db="EMBL/GenBank/DDBJ databases">
        <authorList>
            <person name="Ichikawa N."/>
            <person name="Kimura A."/>
            <person name="Kitahashi Y."/>
            <person name="Uohara A."/>
        </authorList>
    </citation>
    <scope>NUCLEOTIDE SEQUENCE [LARGE SCALE GENOMIC DNA]</scope>
    <source>
        <strain evidence="1 2">NBRC 108639</strain>
    </source>
</reference>
<accession>A0A6V8K7M2</accession>
<gene>
    <name evidence="1" type="ORF">Phou_037000</name>
</gene>
<dbReference type="EMBL" id="BLPF01000001">
    <property type="protein sequence ID" value="GFJ79520.1"/>
    <property type="molecule type" value="Genomic_DNA"/>
</dbReference>